<keyword evidence="2" id="KW-0964">Secreted</keyword>
<dbReference type="InterPro" id="IPR044004">
    <property type="entry name" value="TSP1_spondin_dom"/>
</dbReference>
<accession>A0A6P8YBF4</accession>
<dbReference type="GO" id="GO:0007155">
    <property type="term" value="P:cell adhesion"/>
    <property type="evidence" value="ECO:0007669"/>
    <property type="project" value="UniProtKB-KW"/>
</dbReference>
<evidence type="ECO:0000256" key="5">
    <source>
        <dbReference type="ARBA" id="ARBA00022729"/>
    </source>
</evidence>
<dbReference type="PANTHER" id="PTHR11311:SF15">
    <property type="entry name" value="SPONDIN-2"/>
    <property type="match status" value="1"/>
</dbReference>
<name>A0A6P8YBF4_THRPL</name>
<dbReference type="RefSeq" id="XP_034234100.1">
    <property type="nucleotide sequence ID" value="XM_034378209.1"/>
</dbReference>
<evidence type="ECO:0000259" key="11">
    <source>
        <dbReference type="PROSITE" id="PS51020"/>
    </source>
</evidence>
<gene>
    <name evidence="13" type="primary">LOC117641100</name>
</gene>
<feature type="signal peptide" evidence="10">
    <location>
        <begin position="1"/>
        <end position="25"/>
    </location>
</feature>
<keyword evidence="7" id="KW-1015">Disulfide bond</keyword>
<organism evidence="13">
    <name type="scientific">Thrips palmi</name>
    <name type="common">Melon thrips</name>
    <dbReference type="NCBI Taxonomy" id="161013"/>
    <lineage>
        <taxon>Eukaryota</taxon>
        <taxon>Metazoa</taxon>
        <taxon>Ecdysozoa</taxon>
        <taxon>Arthropoda</taxon>
        <taxon>Hexapoda</taxon>
        <taxon>Insecta</taxon>
        <taxon>Pterygota</taxon>
        <taxon>Neoptera</taxon>
        <taxon>Paraneoptera</taxon>
        <taxon>Thysanoptera</taxon>
        <taxon>Terebrantia</taxon>
        <taxon>Thripoidea</taxon>
        <taxon>Thripidae</taxon>
        <taxon>Thrips</taxon>
    </lineage>
</organism>
<feature type="compositionally biased region" description="Basic residues" evidence="9">
    <location>
        <begin position="385"/>
        <end position="395"/>
    </location>
</feature>
<keyword evidence="4" id="KW-0479">Metal-binding</keyword>
<keyword evidence="12" id="KW-1185">Reference proteome</keyword>
<evidence type="ECO:0000256" key="3">
    <source>
        <dbReference type="ARBA" id="ARBA00022530"/>
    </source>
</evidence>
<feature type="domain" description="Spondin" evidence="11">
    <location>
        <begin position="31"/>
        <end position="217"/>
    </location>
</feature>
<evidence type="ECO:0000256" key="4">
    <source>
        <dbReference type="ARBA" id="ARBA00022723"/>
    </source>
</evidence>
<dbReference type="Pfam" id="PF19028">
    <property type="entry name" value="TSP1_spondin"/>
    <property type="match status" value="1"/>
</dbReference>
<dbReference type="GO" id="GO:0005886">
    <property type="term" value="C:plasma membrane"/>
    <property type="evidence" value="ECO:0007669"/>
    <property type="project" value="TreeGrafter"/>
</dbReference>
<dbReference type="NCBIfam" id="NF038123">
    <property type="entry name" value="NF038123_dom"/>
    <property type="match status" value="1"/>
</dbReference>
<evidence type="ECO:0000313" key="12">
    <source>
        <dbReference type="Proteomes" id="UP000515158"/>
    </source>
</evidence>
<evidence type="ECO:0000256" key="8">
    <source>
        <dbReference type="ARBA" id="ARBA00023180"/>
    </source>
</evidence>
<dbReference type="InterPro" id="IPR036383">
    <property type="entry name" value="TSP1_rpt_sf"/>
</dbReference>
<dbReference type="InterPro" id="IPR038678">
    <property type="entry name" value="Spondin_N_sf"/>
</dbReference>
<evidence type="ECO:0000256" key="9">
    <source>
        <dbReference type="SAM" id="MobiDB-lite"/>
    </source>
</evidence>
<dbReference type="InParanoid" id="A0A6P8YBF4"/>
<dbReference type="OrthoDB" id="6090599at2759"/>
<feature type="compositionally biased region" description="Low complexity" evidence="9">
    <location>
        <begin position="357"/>
        <end position="378"/>
    </location>
</feature>
<evidence type="ECO:0000256" key="7">
    <source>
        <dbReference type="ARBA" id="ARBA00023157"/>
    </source>
</evidence>
<dbReference type="SUPFAM" id="SSF82895">
    <property type="entry name" value="TSP-1 type 1 repeat"/>
    <property type="match status" value="1"/>
</dbReference>
<feature type="region of interest" description="Disordered" evidence="9">
    <location>
        <begin position="344"/>
        <end position="395"/>
    </location>
</feature>
<comment type="subcellular location">
    <subcellularLocation>
        <location evidence="1">Secreted</location>
        <location evidence="1">Extracellular space</location>
        <location evidence="1">Extracellular matrix</location>
    </subcellularLocation>
</comment>
<keyword evidence="5 10" id="KW-0732">Signal</keyword>
<keyword evidence="3" id="KW-0272">Extracellular matrix</keyword>
<dbReference type="FunFam" id="2.20.100.10:FF:000026">
    <property type="entry name" value="Spondin 1"/>
    <property type="match status" value="1"/>
</dbReference>
<dbReference type="KEGG" id="tpal:117641100"/>
<evidence type="ECO:0000256" key="6">
    <source>
        <dbReference type="ARBA" id="ARBA00022889"/>
    </source>
</evidence>
<dbReference type="GO" id="GO:0030036">
    <property type="term" value="P:actin cytoskeleton organization"/>
    <property type="evidence" value="ECO:0007669"/>
    <property type="project" value="TreeGrafter"/>
</dbReference>
<dbReference type="InterPro" id="IPR009465">
    <property type="entry name" value="Spondin_N"/>
</dbReference>
<evidence type="ECO:0000313" key="13">
    <source>
        <dbReference type="RefSeq" id="XP_034234100.1"/>
    </source>
</evidence>
<protein>
    <submittedName>
        <fullName evidence="13">Spondin-2-like</fullName>
    </submittedName>
</protein>
<reference evidence="13" key="1">
    <citation type="submission" date="2025-08" db="UniProtKB">
        <authorList>
            <consortium name="RefSeq"/>
        </authorList>
    </citation>
    <scope>IDENTIFICATION</scope>
    <source>
        <tissue evidence="13">Total insect</tissue>
    </source>
</reference>
<dbReference type="AlphaFoldDB" id="A0A6P8YBF4"/>
<keyword evidence="6" id="KW-0130">Cell adhesion</keyword>
<evidence type="ECO:0000256" key="1">
    <source>
        <dbReference type="ARBA" id="ARBA00004498"/>
    </source>
</evidence>
<dbReference type="GeneID" id="117641100"/>
<evidence type="ECO:0000256" key="10">
    <source>
        <dbReference type="SAM" id="SignalP"/>
    </source>
</evidence>
<dbReference type="PANTHER" id="PTHR11311">
    <property type="entry name" value="SPONDIN"/>
    <property type="match status" value="1"/>
</dbReference>
<dbReference type="Gene3D" id="2.60.40.2130">
    <property type="entry name" value="F-spondin domain"/>
    <property type="match status" value="1"/>
</dbReference>
<feature type="chain" id="PRO_5027813780" evidence="10">
    <location>
        <begin position="26"/>
        <end position="461"/>
    </location>
</feature>
<keyword evidence="8" id="KW-0325">Glycoprotein</keyword>
<dbReference type="PROSITE" id="PS51020">
    <property type="entry name" value="SPONDIN"/>
    <property type="match status" value="1"/>
</dbReference>
<dbReference type="InterPro" id="IPR051418">
    <property type="entry name" value="Spondin/Thrombospondin_T1"/>
</dbReference>
<dbReference type="FunCoup" id="A0A6P8YBF4">
    <property type="interactions" value="11"/>
</dbReference>
<dbReference type="PROSITE" id="PS50092">
    <property type="entry name" value="TSP1"/>
    <property type="match status" value="1"/>
</dbReference>
<dbReference type="Pfam" id="PF06468">
    <property type="entry name" value="Spond_N"/>
    <property type="match status" value="1"/>
</dbReference>
<evidence type="ECO:0000256" key="2">
    <source>
        <dbReference type="ARBA" id="ARBA00022525"/>
    </source>
</evidence>
<dbReference type="Gene3D" id="2.20.100.10">
    <property type="entry name" value="Thrombospondin type-1 (TSP1) repeat"/>
    <property type="match status" value="1"/>
</dbReference>
<dbReference type="Proteomes" id="UP000515158">
    <property type="component" value="Unplaced"/>
</dbReference>
<proteinExistence type="predicted"/>
<dbReference type="GO" id="GO:0046872">
    <property type="term" value="F:metal ion binding"/>
    <property type="evidence" value="ECO:0007669"/>
    <property type="project" value="UniProtKB-KW"/>
</dbReference>
<dbReference type="SMART" id="SM00209">
    <property type="entry name" value="TSP1"/>
    <property type="match status" value="1"/>
</dbReference>
<dbReference type="InterPro" id="IPR000884">
    <property type="entry name" value="TSP1_rpt"/>
</dbReference>
<sequence>MARAWVLALAALVLALAVLVGPGSAAGPADADASCQPDKLTVYKMVMHTFWSRDRFPKHYPDWRPPAQWSKVIGRSHDASYSLFRLGQPASAGVRAMAESGHAEVLEDENQGVAGVFDEFNAPPVHSGAGWTQAEFFVDGNHSRVSLMSRIVPSPDWFVGIDSFDLCVDGGWIDTITIEVDPLDAGTDNGFTFTAPNWPTEPQGVVYRITSSHPQHPAGSFYYPFLKRLPAIATFQFIKVKEYELSEVFRHSEDSQHFDVFRAEPAAPHPNSIPVLGADGADGVQQEIEEQRLEEERRLQQQELTTLGWPLASGTRRATVVPAGDKTAVVNSILNTYGPWGVGQGQGQGQGPSYSLTASPSHASAASTTTSPASVAPTTTPPPRSQRRKHKTVRKIRAPRDCRVGEWGPWSECSKSCGIGEMQRRRTVVKHPRRGGRVCPPLLETKWCGSARDCAKSYFKW</sequence>